<dbReference type="HOGENOM" id="CLU_063450_1_0_6"/>
<dbReference type="SUPFAM" id="SSF55729">
    <property type="entry name" value="Acyl-CoA N-acyltransferases (Nat)"/>
    <property type="match status" value="1"/>
</dbReference>
<dbReference type="PANTHER" id="PTHR47237">
    <property type="entry name" value="SLL0310 PROTEIN"/>
    <property type="match status" value="1"/>
</dbReference>
<dbReference type="InterPro" id="IPR000182">
    <property type="entry name" value="GNAT_dom"/>
</dbReference>
<dbReference type="Gene3D" id="3.40.630.90">
    <property type="match status" value="1"/>
</dbReference>
<dbReference type="eggNOG" id="COG0456">
    <property type="taxonomic scope" value="Bacteria"/>
</dbReference>
<dbReference type="PANTHER" id="PTHR47237:SF2">
    <property type="entry name" value="BLL4206 PROTEIN"/>
    <property type="match status" value="1"/>
</dbReference>
<proteinExistence type="predicted"/>
<dbReference type="Gene3D" id="3.40.630.30">
    <property type="match status" value="1"/>
</dbReference>
<feature type="domain" description="N-acetyltransferase" evidence="1">
    <location>
        <begin position="3"/>
        <end position="138"/>
    </location>
</feature>
<dbReference type="STRING" id="579405.Dd703_1337"/>
<name>C6CDM2_MUSP7</name>
<dbReference type="CDD" id="cd04301">
    <property type="entry name" value="NAT_SF"/>
    <property type="match status" value="1"/>
</dbReference>
<accession>C6CDM2</accession>
<protein>
    <submittedName>
        <fullName evidence="2">GCN5-related N-acetyltransferase</fullName>
    </submittedName>
</protein>
<dbReference type="InterPro" id="IPR016181">
    <property type="entry name" value="Acyl_CoA_acyltransferase"/>
</dbReference>
<dbReference type="EMBL" id="CP001654">
    <property type="protein sequence ID" value="ACS85139.1"/>
    <property type="molecule type" value="Genomic_DNA"/>
</dbReference>
<evidence type="ECO:0000313" key="3">
    <source>
        <dbReference type="Proteomes" id="UP000002734"/>
    </source>
</evidence>
<dbReference type="PROSITE" id="PS51186">
    <property type="entry name" value="GNAT"/>
    <property type="match status" value="1"/>
</dbReference>
<keyword evidence="3" id="KW-1185">Reference proteome</keyword>
<dbReference type="InterPro" id="IPR052729">
    <property type="entry name" value="Acyl/Acetyltrans_Enzymes"/>
</dbReference>
<evidence type="ECO:0000313" key="2">
    <source>
        <dbReference type="EMBL" id="ACS85139.1"/>
    </source>
</evidence>
<gene>
    <name evidence="2" type="ordered locus">Dd703_1337</name>
</gene>
<reference evidence="2" key="1">
    <citation type="submission" date="2009-06" db="EMBL/GenBank/DDBJ databases">
        <title>Complete sequence of Dickeya dadantii Ech703.</title>
        <authorList>
            <consortium name="US DOE Joint Genome Institute"/>
            <person name="Lucas S."/>
            <person name="Copeland A."/>
            <person name="Lapidus A."/>
            <person name="Glavina del Rio T."/>
            <person name="Dalin E."/>
            <person name="Tice H."/>
            <person name="Bruce D."/>
            <person name="Goodwin L."/>
            <person name="Pitluck S."/>
            <person name="Chertkov O."/>
            <person name="Brettin T."/>
            <person name="Detter J.C."/>
            <person name="Han C."/>
            <person name="Larimer F."/>
            <person name="Land M."/>
            <person name="Hauser L."/>
            <person name="Kyrpides N."/>
            <person name="Mikhailova N."/>
            <person name="Balakrishnan V."/>
            <person name="Glasner J."/>
            <person name="Perna N.T."/>
        </authorList>
    </citation>
    <scope>NUCLEOTIDE SEQUENCE [LARGE SCALE GENOMIC DNA]</scope>
    <source>
        <strain evidence="2">Ech703</strain>
    </source>
</reference>
<dbReference type="KEGG" id="dda:Dd703_1337"/>
<dbReference type="GO" id="GO:0016747">
    <property type="term" value="F:acyltransferase activity, transferring groups other than amino-acyl groups"/>
    <property type="evidence" value="ECO:0007669"/>
    <property type="project" value="InterPro"/>
</dbReference>
<dbReference type="Pfam" id="PF18014">
    <property type="entry name" value="Acetyltransf_18"/>
    <property type="match status" value="1"/>
</dbReference>
<organism evidence="2 3">
    <name type="scientific">Musicola paradisiaca (strain Ech703)</name>
    <name type="common">Dickeya paradisiaca</name>
    <name type="synonym">Dickeya dadantii</name>
    <dbReference type="NCBI Taxonomy" id="579405"/>
    <lineage>
        <taxon>Bacteria</taxon>
        <taxon>Pseudomonadati</taxon>
        <taxon>Pseudomonadota</taxon>
        <taxon>Gammaproteobacteria</taxon>
        <taxon>Enterobacterales</taxon>
        <taxon>Pectobacteriaceae</taxon>
        <taxon>Musicola</taxon>
    </lineage>
</organism>
<dbReference type="InterPro" id="IPR041496">
    <property type="entry name" value="YitH/HolE_GNAT"/>
</dbReference>
<evidence type="ECO:0000259" key="1">
    <source>
        <dbReference type="PROSITE" id="PS51186"/>
    </source>
</evidence>
<dbReference type="Proteomes" id="UP000002734">
    <property type="component" value="Chromosome"/>
</dbReference>
<dbReference type="AlphaFoldDB" id="C6CDM2"/>
<dbReference type="RefSeq" id="WP_012764956.1">
    <property type="nucleotide sequence ID" value="NC_012880.1"/>
</dbReference>
<sequence length="282" mass="30831">MMTTLRNITLADAQSGLALTRQMGWSHHLEDWQQALRLGDGVIAEHDGRAVGTALRWRWGAERATVGLVLVDTGWQGRGVGRRLMDGVLSGLEGCHVRLHATSAGQKLYARLGFAAVGEIRQYQCPCLPPVERVVTATDWRLRQAVDADAAVLSELDRQAHGLWRPALINELLRQALRLTVLERPGRAAGFAALRRFGRGYAIGPVIAGDGADARMLIATLLAELHGEFVRIDSDAALGLDEWLFERGLRQVDAPVMMIRGVPWQPVAGGMRSYGLMTQAMG</sequence>
<dbReference type="Pfam" id="PF13673">
    <property type="entry name" value="Acetyltransf_10"/>
    <property type="match status" value="1"/>
</dbReference>